<keyword evidence="7" id="KW-1185">Reference proteome</keyword>
<dbReference type="InterPro" id="IPR047110">
    <property type="entry name" value="GABD/Sad-like"/>
</dbReference>
<dbReference type="Pfam" id="PF00171">
    <property type="entry name" value="Aldedh"/>
    <property type="match status" value="1"/>
</dbReference>
<feature type="region of interest" description="Disordered" evidence="4">
    <location>
        <begin position="1"/>
        <end position="21"/>
    </location>
</feature>
<dbReference type="InterPro" id="IPR016162">
    <property type="entry name" value="Ald_DH_N"/>
</dbReference>
<dbReference type="AlphaFoldDB" id="A0ABD5WE04"/>
<dbReference type="PANTHER" id="PTHR43217">
    <property type="entry name" value="SUCCINATE SEMIALDEHYDE DEHYDROGENASE [NAD(P)+] SAD"/>
    <property type="match status" value="1"/>
</dbReference>
<dbReference type="RefSeq" id="WP_276282461.1">
    <property type="nucleotide sequence ID" value="NZ_CP119810.1"/>
</dbReference>
<evidence type="ECO:0000259" key="5">
    <source>
        <dbReference type="Pfam" id="PF00171"/>
    </source>
</evidence>
<evidence type="ECO:0000256" key="1">
    <source>
        <dbReference type="ARBA" id="ARBA00009986"/>
    </source>
</evidence>
<evidence type="ECO:0000313" key="7">
    <source>
        <dbReference type="Proteomes" id="UP001596407"/>
    </source>
</evidence>
<dbReference type="CDD" id="cd07100">
    <property type="entry name" value="ALDH_SSADH1_GabD1"/>
    <property type="match status" value="1"/>
</dbReference>
<evidence type="ECO:0000313" key="6">
    <source>
        <dbReference type="EMBL" id="MFC7078792.1"/>
    </source>
</evidence>
<dbReference type="InterPro" id="IPR015590">
    <property type="entry name" value="Aldehyde_DH_dom"/>
</dbReference>
<accession>A0ABD5WE04</accession>
<name>A0ABD5WE04_9EURY</name>
<proteinExistence type="inferred from homology"/>
<dbReference type="InterPro" id="IPR016163">
    <property type="entry name" value="Ald_DH_C"/>
</dbReference>
<comment type="caution">
    <text evidence="6">The sequence shown here is derived from an EMBL/GenBank/DDBJ whole genome shotgun (WGS) entry which is preliminary data.</text>
</comment>
<gene>
    <name evidence="6" type="ORF">ACFQJ6_00260</name>
</gene>
<dbReference type="GeneID" id="79305218"/>
<evidence type="ECO:0000256" key="2">
    <source>
        <dbReference type="ARBA" id="ARBA00022857"/>
    </source>
</evidence>
<organism evidence="6 7">
    <name type="scientific">Halorussus caseinilyticus</name>
    <dbReference type="NCBI Taxonomy" id="3034025"/>
    <lineage>
        <taxon>Archaea</taxon>
        <taxon>Methanobacteriati</taxon>
        <taxon>Methanobacteriota</taxon>
        <taxon>Stenosarchaea group</taxon>
        <taxon>Halobacteria</taxon>
        <taxon>Halobacteriales</taxon>
        <taxon>Haladaptataceae</taxon>
        <taxon>Halorussus</taxon>
    </lineage>
</organism>
<keyword evidence="3" id="KW-0560">Oxidoreductase</keyword>
<dbReference type="EMBL" id="JBHSZH010000001">
    <property type="protein sequence ID" value="MFC7078792.1"/>
    <property type="molecule type" value="Genomic_DNA"/>
</dbReference>
<dbReference type="Gene3D" id="3.40.605.10">
    <property type="entry name" value="Aldehyde Dehydrogenase, Chain A, domain 1"/>
    <property type="match status" value="1"/>
</dbReference>
<dbReference type="Gene3D" id="3.40.309.10">
    <property type="entry name" value="Aldehyde Dehydrogenase, Chain A, domain 2"/>
    <property type="match status" value="1"/>
</dbReference>
<feature type="domain" description="Aldehyde dehydrogenase" evidence="5">
    <location>
        <begin position="2"/>
        <end position="450"/>
    </location>
</feature>
<reference evidence="6 7" key="1">
    <citation type="journal article" date="2019" name="Int. J. Syst. Evol. Microbiol.">
        <title>The Global Catalogue of Microorganisms (GCM) 10K type strain sequencing project: providing services to taxonomists for standard genome sequencing and annotation.</title>
        <authorList>
            <consortium name="The Broad Institute Genomics Platform"/>
            <consortium name="The Broad Institute Genome Sequencing Center for Infectious Disease"/>
            <person name="Wu L."/>
            <person name="Ma J."/>
        </authorList>
    </citation>
    <scope>NUCLEOTIDE SEQUENCE [LARGE SCALE GENOMIC DNA]</scope>
    <source>
        <strain evidence="6 7">DT72</strain>
    </source>
</reference>
<evidence type="ECO:0000256" key="4">
    <source>
        <dbReference type="SAM" id="MobiDB-lite"/>
    </source>
</evidence>
<protein>
    <submittedName>
        <fullName evidence="6">NAD-dependent succinate-semialdehyde dehydrogenase</fullName>
    </submittedName>
</protein>
<dbReference type="Proteomes" id="UP001596407">
    <property type="component" value="Unassembled WGS sequence"/>
</dbReference>
<dbReference type="GO" id="GO:0016491">
    <property type="term" value="F:oxidoreductase activity"/>
    <property type="evidence" value="ECO:0007669"/>
    <property type="project" value="UniProtKB-KW"/>
</dbReference>
<evidence type="ECO:0000256" key="3">
    <source>
        <dbReference type="ARBA" id="ARBA00023002"/>
    </source>
</evidence>
<sequence length="467" mass="51090">MDRTNPATGESLEPIADDSEDDVDAALDAATETFAEWRDVPIRKRQRLLENAADVLRENEDEYAELMTREMGKTLASARSEVRKCAWVCDYYAENAADFLDAERRPGPAHAETSVSYEPIGPVLAVMPWNFPFWQVFRFAAPHLTAGNVGLLKHASNVPGCAQAIQEVFERAGYPEGVFQSLVVHSDRAERVIEDDRVVAVTLTGSARAGRSVAKTAGENLKKSVLELGGSDPFVVLDDADLDAAAKTGAQARTINAGQSCIAAKRFVVHTDVYDEWLDTFVAEMDDLTVGDPTDDDTDLGPQAREDLLETLHEQIRDTVDEGATLELGGEPLDREGFYYPPTVLADVPRDSVAACEEVFGPAAAVFEVESEEEAIELANDTHLGLGASVWTEDLERGERVAHRLDAGMTFVNELVKSDPRVPFGGVKDSGYGRELAEHGIEEFVNKKTVWVQETDASDEDVDVTIE</sequence>
<keyword evidence="2" id="KW-0521">NADP</keyword>
<dbReference type="SUPFAM" id="SSF53720">
    <property type="entry name" value="ALDH-like"/>
    <property type="match status" value="1"/>
</dbReference>
<dbReference type="FunFam" id="3.40.309.10:FF:000010">
    <property type="entry name" value="Gamma-aminobutyraldehyde dehydrogenase"/>
    <property type="match status" value="1"/>
</dbReference>
<comment type="similarity">
    <text evidence="1">Belongs to the aldehyde dehydrogenase family.</text>
</comment>
<dbReference type="InterPro" id="IPR044148">
    <property type="entry name" value="ALDH_GabD1-like"/>
</dbReference>
<dbReference type="InterPro" id="IPR016161">
    <property type="entry name" value="Ald_DH/histidinol_DH"/>
</dbReference>
<dbReference type="FunFam" id="3.40.605.10:FF:000012">
    <property type="entry name" value="NAD-dependent succinate-semialdehyde dehydrogenase"/>
    <property type="match status" value="1"/>
</dbReference>
<dbReference type="PANTHER" id="PTHR43217:SF1">
    <property type="entry name" value="SUCCINATE SEMIALDEHYDE DEHYDROGENASE [NAD(P)+] SAD"/>
    <property type="match status" value="1"/>
</dbReference>